<keyword evidence="3" id="KW-1185">Reference proteome</keyword>
<reference evidence="2" key="2">
    <citation type="submission" date="2023-05" db="EMBL/GenBank/DDBJ databases">
        <authorList>
            <consortium name="Lawrence Berkeley National Laboratory"/>
            <person name="Steindorff A."/>
            <person name="Hensen N."/>
            <person name="Bonometti L."/>
            <person name="Westerberg I."/>
            <person name="Brannstrom I.O."/>
            <person name="Guillou S."/>
            <person name="Cros-Aarteil S."/>
            <person name="Calhoun S."/>
            <person name="Haridas S."/>
            <person name="Kuo A."/>
            <person name="Mondo S."/>
            <person name="Pangilinan J."/>
            <person name="Riley R."/>
            <person name="Labutti K."/>
            <person name="Andreopoulos B."/>
            <person name="Lipzen A."/>
            <person name="Chen C."/>
            <person name="Yanf M."/>
            <person name="Daum C."/>
            <person name="Ng V."/>
            <person name="Clum A."/>
            <person name="Ohm R."/>
            <person name="Martin F."/>
            <person name="Silar P."/>
            <person name="Natvig D."/>
            <person name="Lalanne C."/>
            <person name="Gautier V."/>
            <person name="Ament-Velasquez S.L."/>
            <person name="Kruys A."/>
            <person name="Hutchinson M.I."/>
            <person name="Powell A.J."/>
            <person name="Barry K."/>
            <person name="Miller A.N."/>
            <person name="Grigoriev I.V."/>
            <person name="Debuchy R."/>
            <person name="Gladieux P."/>
            <person name="Thoren M.H."/>
            <person name="Johannesson H."/>
        </authorList>
    </citation>
    <scope>NUCLEOTIDE SEQUENCE</scope>
    <source>
        <strain evidence="2">CBS 141.50</strain>
    </source>
</reference>
<reference evidence="2" key="1">
    <citation type="journal article" date="2023" name="Mol. Phylogenet. Evol.">
        <title>Genome-scale phylogeny and comparative genomics of the fungal order Sordariales.</title>
        <authorList>
            <person name="Hensen N."/>
            <person name="Bonometti L."/>
            <person name="Westerberg I."/>
            <person name="Brannstrom I.O."/>
            <person name="Guillou S."/>
            <person name="Cros-Aarteil S."/>
            <person name="Calhoun S."/>
            <person name="Haridas S."/>
            <person name="Kuo A."/>
            <person name="Mondo S."/>
            <person name="Pangilinan J."/>
            <person name="Riley R."/>
            <person name="LaButti K."/>
            <person name="Andreopoulos B."/>
            <person name="Lipzen A."/>
            <person name="Chen C."/>
            <person name="Yan M."/>
            <person name="Daum C."/>
            <person name="Ng V."/>
            <person name="Clum A."/>
            <person name="Steindorff A."/>
            <person name="Ohm R.A."/>
            <person name="Martin F."/>
            <person name="Silar P."/>
            <person name="Natvig D.O."/>
            <person name="Lalanne C."/>
            <person name="Gautier V."/>
            <person name="Ament-Velasquez S.L."/>
            <person name="Kruys A."/>
            <person name="Hutchinson M.I."/>
            <person name="Powell A.J."/>
            <person name="Barry K."/>
            <person name="Miller A.N."/>
            <person name="Grigoriev I.V."/>
            <person name="Debuchy R."/>
            <person name="Gladieux P."/>
            <person name="Hiltunen Thoren M."/>
            <person name="Johannesson H."/>
        </authorList>
    </citation>
    <scope>NUCLEOTIDE SEQUENCE</scope>
    <source>
        <strain evidence="2">CBS 141.50</strain>
    </source>
</reference>
<dbReference type="GeneID" id="87818990"/>
<comment type="caution">
    <text evidence="2">The sequence shown here is derived from an EMBL/GenBank/DDBJ whole genome shotgun (WGS) entry which is preliminary data.</text>
</comment>
<dbReference type="AlphaFoldDB" id="A0AAN6ZIQ1"/>
<evidence type="ECO:0000256" key="1">
    <source>
        <dbReference type="SAM" id="MobiDB-lite"/>
    </source>
</evidence>
<dbReference type="Proteomes" id="UP001302676">
    <property type="component" value="Unassembled WGS sequence"/>
</dbReference>
<sequence>MRYDDWDIILFPTGRDSKIPFKEFKVACHVVPDLELAHIHGAVGVPVMTCFVPGLPPGAGFQISMHCWRRPDLSQFSRAYSKHTDLIKFEARILIDGRLVASTVLDRDVNGPHLITSTCEFTKTGELERLKFPHFRRELLFQNHWRPGDDVGRIKIVISEGFPRDSLSAPIERVKNVVAFSFQHAPLEILENNAIAWPNQAMWQASTFNPIMPVPTYHLDDGPSSHAHSPNRKSAPLRNTKGQGFPTPSTARDVFQNPGTPGFLNTPSFQMPFLDIGGPTAPNAPPYPDPFTEADYMELATSAMNGGANDLLEGLPAWPTNGRRSKQSSDAIMTDYPPLNAPEPMHISGMSLDDDIRSLKVPENTPTGGTDGGQDTPLPSHRVGIMPPDFASSLTQSLLNQPFAATGRHQTVSGAEVESGIGKDHRQSTLGGDIAVGTAASIPGLSKSSCDDFSSIIRSLGSESNNSSLTTPGGSEILEQGAARDLGIDILGIGDGNGNGLVNALTKRSRNFTPASVKVIDEEDEPRRVSSHVRGASISVEDVLLSDACQ</sequence>
<accession>A0AAN6ZIQ1</accession>
<dbReference type="EMBL" id="MU853671">
    <property type="protein sequence ID" value="KAK4139313.1"/>
    <property type="molecule type" value="Genomic_DNA"/>
</dbReference>
<protein>
    <submittedName>
        <fullName evidence="2">Uncharacterized protein</fullName>
    </submittedName>
</protein>
<name>A0AAN6ZIQ1_9PEZI</name>
<feature type="region of interest" description="Disordered" evidence="1">
    <location>
        <begin position="219"/>
        <end position="245"/>
    </location>
</feature>
<dbReference type="RefSeq" id="XP_062632684.1">
    <property type="nucleotide sequence ID" value="XM_062782377.1"/>
</dbReference>
<evidence type="ECO:0000313" key="2">
    <source>
        <dbReference type="EMBL" id="KAK4139313.1"/>
    </source>
</evidence>
<evidence type="ECO:0000313" key="3">
    <source>
        <dbReference type="Proteomes" id="UP001302676"/>
    </source>
</evidence>
<gene>
    <name evidence="2" type="ORF">C8A04DRAFT_33225</name>
</gene>
<organism evidence="2 3">
    <name type="scientific">Dichotomopilus funicola</name>
    <dbReference type="NCBI Taxonomy" id="1934379"/>
    <lineage>
        <taxon>Eukaryota</taxon>
        <taxon>Fungi</taxon>
        <taxon>Dikarya</taxon>
        <taxon>Ascomycota</taxon>
        <taxon>Pezizomycotina</taxon>
        <taxon>Sordariomycetes</taxon>
        <taxon>Sordariomycetidae</taxon>
        <taxon>Sordariales</taxon>
        <taxon>Chaetomiaceae</taxon>
        <taxon>Dichotomopilus</taxon>
    </lineage>
</organism>
<proteinExistence type="predicted"/>